<dbReference type="STRING" id="871968.DESME_03220"/>
<dbReference type="OrthoDB" id="1551454at2"/>
<evidence type="ECO:0000256" key="3">
    <source>
        <dbReference type="ARBA" id="ARBA00022989"/>
    </source>
</evidence>
<feature type="transmembrane region" description="Helical" evidence="5">
    <location>
        <begin position="12"/>
        <end position="31"/>
    </location>
</feature>
<protein>
    <submittedName>
        <fullName evidence="6">Bile acid:sodium symporter</fullName>
    </submittedName>
</protein>
<dbReference type="KEGG" id="dmt:DESME_03220"/>
<dbReference type="Pfam" id="PF01758">
    <property type="entry name" value="SBF"/>
    <property type="match status" value="1"/>
</dbReference>
<feature type="transmembrane region" description="Helical" evidence="5">
    <location>
        <begin position="99"/>
        <end position="121"/>
    </location>
</feature>
<evidence type="ECO:0000313" key="6">
    <source>
        <dbReference type="EMBL" id="AHF06171.1"/>
    </source>
</evidence>
<dbReference type="EMBL" id="CP007032">
    <property type="protein sequence ID" value="AHF06171.1"/>
    <property type="molecule type" value="Genomic_DNA"/>
</dbReference>
<dbReference type="eggNOG" id="COG0385">
    <property type="taxonomic scope" value="Bacteria"/>
</dbReference>
<dbReference type="AlphaFoldDB" id="W0EAW1"/>
<feature type="transmembrane region" description="Helical" evidence="5">
    <location>
        <begin position="162"/>
        <end position="184"/>
    </location>
</feature>
<dbReference type="InterPro" id="IPR038770">
    <property type="entry name" value="Na+/solute_symporter_sf"/>
</dbReference>
<accession>W0EAW1</accession>
<evidence type="ECO:0000313" key="7">
    <source>
        <dbReference type="Proteomes" id="UP000010847"/>
    </source>
</evidence>
<keyword evidence="7" id="KW-1185">Reference proteome</keyword>
<feature type="transmembrane region" description="Helical" evidence="5">
    <location>
        <begin position="71"/>
        <end position="93"/>
    </location>
</feature>
<organism evidence="6 7">
    <name type="scientific">Desulfitobacterium metallireducens DSM 15288</name>
    <dbReference type="NCBI Taxonomy" id="871968"/>
    <lineage>
        <taxon>Bacteria</taxon>
        <taxon>Bacillati</taxon>
        <taxon>Bacillota</taxon>
        <taxon>Clostridia</taxon>
        <taxon>Eubacteriales</taxon>
        <taxon>Desulfitobacteriaceae</taxon>
        <taxon>Desulfitobacterium</taxon>
    </lineage>
</organism>
<dbReference type="GO" id="GO:0016020">
    <property type="term" value="C:membrane"/>
    <property type="evidence" value="ECO:0007669"/>
    <property type="project" value="UniProtKB-SubCell"/>
</dbReference>
<evidence type="ECO:0000256" key="4">
    <source>
        <dbReference type="ARBA" id="ARBA00023136"/>
    </source>
</evidence>
<name>W0EAW1_9FIRM</name>
<dbReference type="Gene3D" id="1.20.1530.20">
    <property type="match status" value="1"/>
</dbReference>
<feature type="transmembrane region" description="Helical" evidence="5">
    <location>
        <begin position="228"/>
        <end position="253"/>
    </location>
</feature>
<feature type="transmembrane region" description="Helical" evidence="5">
    <location>
        <begin position="37"/>
        <end position="59"/>
    </location>
</feature>
<feature type="transmembrane region" description="Helical" evidence="5">
    <location>
        <begin position="128"/>
        <end position="150"/>
    </location>
</feature>
<dbReference type="Proteomes" id="UP000010847">
    <property type="component" value="Chromosome"/>
</dbReference>
<dbReference type="InterPro" id="IPR002657">
    <property type="entry name" value="BilAc:Na_symport/Acr3"/>
</dbReference>
<reference evidence="6 7" key="1">
    <citation type="submission" date="2013-12" db="EMBL/GenBank/DDBJ databases">
        <authorList>
            <consortium name="DOE Joint Genome Institute"/>
            <person name="Smidt H."/>
            <person name="Huntemann M."/>
            <person name="Han J."/>
            <person name="Chen A."/>
            <person name="Kyrpides N."/>
            <person name="Mavromatis K."/>
            <person name="Markowitz V."/>
            <person name="Palaniappan K."/>
            <person name="Ivanova N."/>
            <person name="Schaumberg A."/>
            <person name="Pati A."/>
            <person name="Liolios K."/>
            <person name="Nordberg H.P."/>
            <person name="Cantor M.N."/>
            <person name="Hua S.X."/>
            <person name="Woyke T."/>
        </authorList>
    </citation>
    <scope>NUCLEOTIDE SEQUENCE [LARGE SCALE GENOMIC DNA]</scope>
    <source>
        <strain evidence="7">DSM 15288</strain>
    </source>
</reference>
<feature type="transmembrane region" description="Helical" evidence="5">
    <location>
        <begin position="205"/>
        <end position="222"/>
    </location>
</feature>
<gene>
    <name evidence="6" type="ORF">DESME_03220</name>
</gene>
<dbReference type="InterPro" id="IPR004710">
    <property type="entry name" value="Bilac:Na_transpt"/>
</dbReference>
<proteinExistence type="predicted"/>
<keyword evidence="4 5" id="KW-0472">Membrane</keyword>
<dbReference type="PANTHER" id="PTHR10361:SF28">
    <property type="entry name" value="P3 PROTEIN-RELATED"/>
    <property type="match status" value="1"/>
</dbReference>
<dbReference type="RefSeq" id="WP_006715333.1">
    <property type="nucleotide sequence ID" value="NZ_CP007032.1"/>
</dbReference>
<evidence type="ECO:0000256" key="2">
    <source>
        <dbReference type="ARBA" id="ARBA00022692"/>
    </source>
</evidence>
<dbReference type="HOGENOM" id="CLU_071795_0_0_9"/>
<keyword evidence="2 5" id="KW-0812">Transmembrane</keyword>
<evidence type="ECO:0000256" key="1">
    <source>
        <dbReference type="ARBA" id="ARBA00004141"/>
    </source>
</evidence>
<keyword evidence="3 5" id="KW-1133">Transmembrane helix</keyword>
<comment type="subcellular location">
    <subcellularLocation>
        <location evidence="1">Membrane</location>
        <topology evidence="1">Multi-pass membrane protein</topology>
    </subcellularLocation>
</comment>
<evidence type="ECO:0000256" key="5">
    <source>
        <dbReference type="SAM" id="Phobius"/>
    </source>
</evidence>
<feature type="transmembrane region" description="Helical" evidence="5">
    <location>
        <begin position="274"/>
        <end position="298"/>
    </location>
</feature>
<sequence length="316" mass="34923">MNAFLLKANQWLNKNMFFVVLMAIMLGFNVALENSPFLSALATGLFAYMTFISALQTTFKDFFDILKKPLIPLWILFLIHGIAPLIAWGVGIWMYPDNFYMRVGLMIGSAIPIAVTSIMWTTIAKGDIALALVTVTLDTLLIPVLMPVFFKSVLGTSIAIDYGNMVLRLLLMVTIPSVLGMMVNELTKGRLENFSHSVGGVTSKLATFIVIVINSALVLPQIHWDFAAFKMMIIVLGLVSLNYFIGFLGSYCLKDRNQQVVSAMIFNVGMRNTSFGSVLAIAYFPPAVAFPIILTLLYQHPIAAIVTQLFADQNSK</sequence>
<dbReference type="PANTHER" id="PTHR10361">
    <property type="entry name" value="SODIUM-BILE ACID COTRANSPORTER"/>
    <property type="match status" value="1"/>
</dbReference>